<accession>A0A6A8UEM2</accession>
<evidence type="ECO:0000256" key="1">
    <source>
        <dbReference type="SAM" id="MobiDB-lite"/>
    </source>
</evidence>
<organism evidence="2 3">
    <name type="scientific">Streptococcus salivarius</name>
    <dbReference type="NCBI Taxonomy" id="1304"/>
    <lineage>
        <taxon>Bacteria</taxon>
        <taxon>Bacillati</taxon>
        <taxon>Bacillota</taxon>
        <taxon>Bacilli</taxon>
        <taxon>Lactobacillales</taxon>
        <taxon>Streptococcaceae</taxon>
        <taxon>Streptococcus</taxon>
    </lineage>
</organism>
<gene>
    <name evidence="2" type="ORF">GMC65_01145</name>
</gene>
<proteinExistence type="predicted"/>
<protein>
    <submittedName>
        <fullName evidence="2">Uncharacterized protein</fullName>
    </submittedName>
</protein>
<sequence length="125" mass="14733">MTNAQQKATKRWNENNREHRNYLSKRSSARSFIRNHATGSDLNELEELIAERRDALMTDTEREIKQLIEDVYADELKEQPWEEVADMLDFWVDKDGDILVEERGMKPIDGVDYVGYADNGVIWER</sequence>
<evidence type="ECO:0000313" key="3">
    <source>
        <dbReference type="Proteomes" id="UP000439678"/>
    </source>
</evidence>
<dbReference type="EMBL" id="WMYO01000001">
    <property type="protein sequence ID" value="MTR26989.1"/>
    <property type="molecule type" value="Genomic_DNA"/>
</dbReference>
<reference evidence="2 3" key="1">
    <citation type="journal article" date="2019" name="Nat. Med.">
        <title>A library of human gut bacterial isolates paired with longitudinal multiomics data enables mechanistic microbiome research.</title>
        <authorList>
            <person name="Poyet M."/>
            <person name="Groussin M."/>
            <person name="Gibbons S.M."/>
            <person name="Avila-Pacheco J."/>
            <person name="Jiang X."/>
            <person name="Kearney S.M."/>
            <person name="Perrotta A.R."/>
            <person name="Berdy B."/>
            <person name="Zhao S."/>
            <person name="Lieberman T.D."/>
            <person name="Swanson P.K."/>
            <person name="Smith M."/>
            <person name="Roesemann S."/>
            <person name="Alexander J.E."/>
            <person name="Rich S.A."/>
            <person name="Livny J."/>
            <person name="Vlamakis H."/>
            <person name="Clish C."/>
            <person name="Bullock K."/>
            <person name="Deik A."/>
            <person name="Scott J."/>
            <person name="Pierce K.A."/>
            <person name="Xavier R.J."/>
            <person name="Alm E.J."/>
        </authorList>
    </citation>
    <scope>NUCLEOTIDE SEQUENCE [LARGE SCALE GENOMIC DNA]</scope>
    <source>
        <strain evidence="2 3">BIOML-A4</strain>
    </source>
</reference>
<feature type="compositionally biased region" description="Basic and acidic residues" evidence="1">
    <location>
        <begin position="11"/>
        <end position="20"/>
    </location>
</feature>
<dbReference type="RefSeq" id="WP_155124293.1">
    <property type="nucleotide sequence ID" value="NZ_WMYN01000001.1"/>
</dbReference>
<dbReference type="Proteomes" id="UP000439678">
    <property type="component" value="Unassembled WGS sequence"/>
</dbReference>
<evidence type="ECO:0000313" key="2">
    <source>
        <dbReference type="EMBL" id="MTR26989.1"/>
    </source>
</evidence>
<feature type="region of interest" description="Disordered" evidence="1">
    <location>
        <begin position="1"/>
        <end position="20"/>
    </location>
</feature>
<name>A0A6A8UEM2_STRSL</name>
<comment type="caution">
    <text evidence="2">The sequence shown here is derived from an EMBL/GenBank/DDBJ whole genome shotgun (WGS) entry which is preliminary data.</text>
</comment>
<dbReference type="AlphaFoldDB" id="A0A6A8UEM2"/>